<dbReference type="STRING" id="274537.BIU88_07930"/>
<dbReference type="CDD" id="cd01583">
    <property type="entry name" value="IPMI"/>
    <property type="match status" value="1"/>
</dbReference>
<evidence type="ECO:0000256" key="7">
    <source>
        <dbReference type="ARBA" id="ARBA00023239"/>
    </source>
</evidence>
<keyword evidence="11" id="KW-1185">Reference proteome</keyword>
<dbReference type="Proteomes" id="UP000095185">
    <property type="component" value="Chromosome"/>
</dbReference>
<keyword evidence="2" id="KW-0432">Leucine biosynthesis</keyword>
<evidence type="ECO:0000313" key="11">
    <source>
        <dbReference type="Proteomes" id="UP000095185"/>
    </source>
</evidence>
<dbReference type="InterPro" id="IPR001030">
    <property type="entry name" value="Acoase/IPM_deHydtase_lsu_aba"/>
</dbReference>
<dbReference type="KEGG" id="clz:BIU88_07930"/>
<dbReference type="AlphaFoldDB" id="A0A1D8D100"/>
<reference evidence="10" key="1">
    <citation type="submission" date="2016-09" db="EMBL/GenBank/DDBJ databases">
        <title>Genome sequence of Chlorobaculum limnaeum.</title>
        <authorList>
            <person name="Liu Z."/>
            <person name="Tank M."/>
            <person name="Bryant D.A."/>
        </authorList>
    </citation>
    <scope>NUCLEOTIDE SEQUENCE [LARGE SCALE GENOMIC DNA]</scope>
    <source>
        <strain evidence="10">DSM 1677</strain>
    </source>
</reference>
<evidence type="ECO:0000256" key="4">
    <source>
        <dbReference type="ARBA" id="ARBA00022723"/>
    </source>
</evidence>
<protein>
    <submittedName>
        <fullName evidence="10">3-isopropylmalate dehydratase</fullName>
    </submittedName>
</protein>
<dbReference type="InterPro" id="IPR033941">
    <property type="entry name" value="IPMI_cat"/>
</dbReference>
<evidence type="ECO:0000259" key="9">
    <source>
        <dbReference type="Pfam" id="PF00330"/>
    </source>
</evidence>
<sequence>MAQTITQKIFAKAANRKFVDPGQSVWLNVDVLLTHDVCGPPTFDIFKQEFGPKAKVWDPSKVVVLPDHYIFTANEHAHRNIDLLRQFAAEQGLPNYYDVGTDRYRGVCHVALAEEGFNLPGTVLFGTDSHTCTSGAFGMFGSGIGNTDAAFILGTGKLWEKVPDSMKFTFEGQMPEYLTAKDLILQILGDITTDGATYRAMEFDGEAVYSLPIDERMTLCNMAIEAGGMNGIIAADSVTEAFVKARTSKPYEIFHSDPDAQYHSMYRYNVEQMEPVVAQPHSPDNRATVRSVAGTPITKSYIGSCTGGKLTDFRLAAKILKGKQVSVTTNIVPATVLVASQLETEMYDGQSLRQIFEDAGCSIALPSCAACLGGPSDTVGRSVDNDVVVSTTNRNFPGRMGSKFAGVYLASPLTAAASAVTGKLTDPRDFL</sequence>
<dbReference type="InterPro" id="IPR050067">
    <property type="entry name" value="IPM_dehydratase_rel_enz"/>
</dbReference>
<dbReference type="OrthoDB" id="9764318at2"/>
<dbReference type="PANTHER" id="PTHR43822:SF2">
    <property type="entry name" value="HOMOACONITASE, MITOCHONDRIAL"/>
    <property type="match status" value="1"/>
</dbReference>
<comment type="cofactor">
    <cofactor evidence="1">
        <name>[4Fe-4S] cluster</name>
        <dbReference type="ChEBI" id="CHEBI:49883"/>
    </cofactor>
</comment>
<dbReference type="InterPro" id="IPR018136">
    <property type="entry name" value="Aconitase_4Fe-4S_BS"/>
</dbReference>
<name>A0A1D8D100_CHLLM</name>
<keyword evidence="2" id="KW-0028">Amino-acid biosynthesis</keyword>
<evidence type="ECO:0000256" key="5">
    <source>
        <dbReference type="ARBA" id="ARBA00023004"/>
    </source>
</evidence>
<dbReference type="GO" id="GO:0046872">
    <property type="term" value="F:metal ion binding"/>
    <property type="evidence" value="ECO:0007669"/>
    <property type="project" value="UniProtKB-KW"/>
</dbReference>
<dbReference type="EMBL" id="CP017305">
    <property type="protein sequence ID" value="AOS84071.1"/>
    <property type="molecule type" value="Genomic_DNA"/>
</dbReference>
<dbReference type="InterPro" id="IPR006251">
    <property type="entry name" value="Homoacnase/IPMdehydase_lsu"/>
</dbReference>
<accession>A0A1D8D100</accession>
<evidence type="ECO:0000256" key="1">
    <source>
        <dbReference type="ARBA" id="ARBA00001966"/>
    </source>
</evidence>
<keyword evidence="6" id="KW-0411">Iron-sulfur</keyword>
<dbReference type="PANTHER" id="PTHR43822">
    <property type="entry name" value="HOMOACONITASE, MITOCHONDRIAL-RELATED"/>
    <property type="match status" value="1"/>
</dbReference>
<evidence type="ECO:0000256" key="2">
    <source>
        <dbReference type="ARBA" id="ARBA00022430"/>
    </source>
</evidence>
<dbReference type="PRINTS" id="PR00415">
    <property type="entry name" value="ACONITASE"/>
</dbReference>
<dbReference type="SUPFAM" id="SSF53732">
    <property type="entry name" value="Aconitase iron-sulfur domain"/>
    <property type="match status" value="1"/>
</dbReference>
<evidence type="ECO:0000256" key="6">
    <source>
        <dbReference type="ARBA" id="ARBA00023014"/>
    </source>
</evidence>
<evidence type="ECO:0000313" key="10">
    <source>
        <dbReference type="EMBL" id="AOS84071.1"/>
    </source>
</evidence>
<keyword evidence="7" id="KW-0456">Lyase</keyword>
<gene>
    <name evidence="10" type="ORF">BIU88_07930</name>
</gene>
<keyword evidence="3" id="KW-0004">4Fe-4S</keyword>
<organism evidence="10 11">
    <name type="scientific">Chlorobaculum limnaeum</name>
    <dbReference type="NCBI Taxonomy" id="274537"/>
    <lineage>
        <taxon>Bacteria</taxon>
        <taxon>Pseudomonadati</taxon>
        <taxon>Chlorobiota</taxon>
        <taxon>Chlorobiia</taxon>
        <taxon>Chlorobiales</taxon>
        <taxon>Chlorobiaceae</taxon>
        <taxon>Chlorobaculum</taxon>
    </lineage>
</organism>
<evidence type="ECO:0000256" key="8">
    <source>
        <dbReference type="ARBA" id="ARBA00023304"/>
    </source>
</evidence>
<keyword evidence="8" id="KW-0100">Branched-chain amino acid biosynthesis</keyword>
<dbReference type="RefSeq" id="WP_069810225.1">
    <property type="nucleotide sequence ID" value="NZ_CP017305.1"/>
</dbReference>
<dbReference type="GO" id="GO:0003861">
    <property type="term" value="F:3-isopropylmalate dehydratase activity"/>
    <property type="evidence" value="ECO:0007669"/>
    <property type="project" value="InterPro"/>
</dbReference>
<dbReference type="Pfam" id="PF00330">
    <property type="entry name" value="Aconitase"/>
    <property type="match status" value="1"/>
</dbReference>
<evidence type="ECO:0000256" key="3">
    <source>
        <dbReference type="ARBA" id="ARBA00022485"/>
    </source>
</evidence>
<keyword evidence="4" id="KW-0479">Metal-binding</keyword>
<dbReference type="GO" id="GO:0009098">
    <property type="term" value="P:L-leucine biosynthetic process"/>
    <property type="evidence" value="ECO:0007669"/>
    <property type="project" value="UniProtKB-KW"/>
</dbReference>
<proteinExistence type="predicted"/>
<keyword evidence="5" id="KW-0408">Iron</keyword>
<dbReference type="NCBIfam" id="NF001614">
    <property type="entry name" value="PRK00402.1"/>
    <property type="match status" value="1"/>
</dbReference>
<dbReference type="GO" id="GO:0051539">
    <property type="term" value="F:4 iron, 4 sulfur cluster binding"/>
    <property type="evidence" value="ECO:0007669"/>
    <property type="project" value="UniProtKB-KW"/>
</dbReference>
<feature type="domain" description="Aconitase/3-isopropylmalate dehydratase large subunit alpha/beta/alpha" evidence="9">
    <location>
        <begin position="9"/>
        <end position="292"/>
    </location>
</feature>
<dbReference type="InterPro" id="IPR036008">
    <property type="entry name" value="Aconitase_4Fe-4S_dom"/>
</dbReference>
<dbReference type="NCBIfam" id="TIGR01343">
    <property type="entry name" value="hacA_fam"/>
    <property type="match status" value="1"/>
</dbReference>
<dbReference type="PROSITE" id="PS01244">
    <property type="entry name" value="ACONITASE_2"/>
    <property type="match status" value="1"/>
</dbReference>
<dbReference type="InterPro" id="IPR015931">
    <property type="entry name" value="Acnase/IPM_dHydase_lsu_aba_1/3"/>
</dbReference>
<dbReference type="Gene3D" id="3.30.499.10">
    <property type="entry name" value="Aconitase, domain 3"/>
    <property type="match status" value="2"/>
</dbReference>